<dbReference type="Proteomes" id="UP000435837">
    <property type="component" value="Unassembled WGS sequence"/>
</dbReference>
<reference evidence="3 4" key="1">
    <citation type="submission" date="2019-12" db="EMBL/GenBank/DDBJ databases">
        <title>Whole genome shotgun sequence of Streptomyces caniferus NBRC 15389.</title>
        <authorList>
            <person name="Ichikawa N."/>
            <person name="Kimura A."/>
            <person name="Kitahashi Y."/>
            <person name="Komaki H."/>
            <person name="Tamura T."/>
        </authorList>
    </citation>
    <scope>NUCLEOTIDE SEQUENCE [LARGE SCALE GENOMIC DNA]</scope>
    <source>
        <strain evidence="3 4">NBRC 15389</strain>
    </source>
</reference>
<organism evidence="3 4">
    <name type="scientific">Streptomyces caniferus</name>
    <dbReference type="NCBI Taxonomy" id="285557"/>
    <lineage>
        <taxon>Bacteria</taxon>
        <taxon>Bacillati</taxon>
        <taxon>Actinomycetota</taxon>
        <taxon>Actinomycetes</taxon>
        <taxon>Kitasatosporales</taxon>
        <taxon>Streptomycetaceae</taxon>
        <taxon>Streptomyces</taxon>
    </lineage>
</organism>
<dbReference type="EMBL" id="BLIN01000005">
    <property type="protein sequence ID" value="GFE09973.1"/>
    <property type="molecule type" value="Genomic_DNA"/>
</dbReference>
<evidence type="ECO:0008006" key="5">
    <source>
        <dbReference type="Google" id="ProtNLM"/>
    </source>
</evidence>
<accession>A0A640SEZ3</accession>
<evidence type="ECO:0000256" key="2">
    <source>
        <dbReference type="SAM" id="MobiDB-lite"/>
    </source>
</evidence>
<feature type="region of interest" description="Disordered" evidence="2">
    <location>
        <begin position="128"/>
        <end position="173"/>
    </location>
</feature>
<dbReference type="RefSeq" id="WP_246296228.1">
    <property type="nucleotide sequence ID" value="NZ_BAAATH010000010.1"/>
</dbReference>
<dbReference type="InterPro" id="IPR013762">
    <property type="entry name" value="Integrase-like_cat_sf"/>
</dbReference>
<keyword evidence="1" id="KW-0233">DNA recombination</keyword>
<name>A0A640SEZ3_9ACTN</name>
<evidence type="ECO:0000313" key="4">
    <source>
        <dbReference type="Proteomes" id="UP000435837"/>
    </source>
</evidence>
<dbReference type="InterPro" id="IPR011010">
    <property type="entry name" value="DNA_brk_join_enz"/>
</dbReference>
<feature type="compositionally biased region" description="Basic and acidic residues" evidence="2">
    <location>
        <begin position="143"/>
        <end position="157"/>
    </location>
</feature>
<comment type="caution">
    <text evidence="3">The sequence shown here is derived from an EMBL/GenBank/DDBJ whole genome shotgun (WGS) entry which is preliminary data.</text>
</comment>
<dbReference type="SUPFAM" id="SSF56349">
    <property type="entry name" value="DNA breaking-rejoining enzymes"/>
    <property type="match status" value="1"/>
</dbReference>
<dbReference type="Gene3D" id="1.10.443.10">
    <property type="entry name" value="Intergrase catalytic core"/>
    <property type="match status" value="1"/>
</dbReference>
<protein>
    <recommendedName>
        <fullName evidence="5">Tyr recombinase domain-containing protein</fullName>
    </recommendedName>
</protein>
<proteinExistence type="predicted"/>
<dbReference type="GO" id="GO:0006310">
    <property type="term" value="P:DNA recombination"/>
    <property type="evidence" value="ECO:0007669"/>
    <property type="project" value="UniProtKB-KW"/>
</dbReference>
<evidence type="ECO:0000313" key="3">
    <source>
        <dbReference type="EMBL" id="GFE09973.1"/>
    </source>
</evidence>
<evidence type="ECO:0000256" key="1">
    <source>
        <dbReference type="ARBA" id="ARBA00023172"/>
    </source>
</evidence>
<dbReference type="GO" id="GO:0003677">
    <property type="term" value="F:DNA binding"/>
    <property type="evidence" value="ECO:0007669"/>
    <property type="project" value="InterPro"/>
</dbReference>
<gene>
    <name evidence="3" type="ORF">Scani_62410</name>
</gene>
<sequence length="173" mass="18991">MTVRAGRLRTAAPRRRPALALDLPGEGGLLAGSVFHRVWRKARKAVLGEHDYSSPVGKRVYDLRHTCLKTWLNNGIPPARVAAWAGSSAPVLLATCTRCITGQLTELQGRIEEPQRLLAVPTAVKVSPKNAGKFSGNQPSRAVPDRLRPDSHLRLQESFRPCRSRRAGPPNRP</sequence>
<dbReference type="AlphaFoldDB" id="A0A640SEZ3"/>
<dbReference type="GO" id="GO:0015074">
    <property type="term" value="P:DNA integration"/>
    <property type="evidence" value="ECO:0007669"/>
    <property type="project" value="InterPro"/>
</dbReference>